<organism evidence="7">
    <name type="scientific">hydrothermal vent metagenome</name>
    <dbReference type="NCBI Taxonomy" id="652676"/>
    <lineage>
        <taxon>unclassified sequences</taxon>
        <taxon>metagenomes</taxon>
        <taxon>ecological metagenomes</taxon>
    </lineage>
</organism>
<evidence type="ECO:0000313" key="7">
    <source>
        <dbReference type="EMBL" id="SFV58876.1"/>
    </source>
</evidence>
<dbReference type="NCBIfam" id="TIGR01670">
    <property type="entry name" value="KdsC-phosphatas"/>
    <property type="match status" value="1"/>
</dbReference>
<dbReference type="AlphaFoldDB" id="A0A1W1BZD9"/>
<protein>
    <submittedName>
        <fullName evidence="7">3-deoxy-D-manno-octulosonate 8-phosphate phosphatase</fullName>
        <ecNumber evidence="7">3.1.3.45</ecNumber>
    </submittedName>
</protein>
<evidence type="ECO:0000256" key="6">
    <source>
        <dbReference type="ARBA" id="ARBA00022842"/>
    </source>
</evidence>
<gene>
    <name evidence="7" type="ORF">MNB_SM-7-1285</name>
</gene>
<dbReference type="GO" id="GO:0008781">
    <property type="term" value="F:N-acylneuraminate cytidylyltransferase activity"/>
    <property type="evidence" value="ECO:0007669"/>
    <property type="project" value="TreeGrafter"/>
</dbReference>
<reference evidence="7" key="1">
    <citation type="submission" date="2016-10" db="EMBL/GenBank/DDBJ databases">
        <authorList>
            <person name="de Groot N.N."/>
        </authorList>
    </citation>
    <scope>NUCLEOTIDE SEQUENCE</scope>
</reference>
<dbReference type="EC" id="3.1.3.45" evidence="7"/>
<comment type="similarity">
    <text evidence="2">Belongs to the KdsC family.</text>
</comment>
<dbReference type="InterPro" id="IPR023214">
    <property type="entry name" value="HAD_sf"/>
</dbReference>
<keyword evidence="4" id="KW-0479">Metal-binding</keyword>
<dbReference type="SFLD" id="SFLDS00003">
    <property type="entry name" value="Haloacid_Dehalogenase"/>
    <property type="match status" value="1"/>
</dbReference>
<evidence type="ECO:0000256" key="1">
    <source>
        <dbReference type="ARBA" id="ARBA00001946"/>
    </source>
</evidence>
<dbReference type="SFLD" id="SFLDG01136">
    <property type="entry name" value="C1.6:_Phosphoserine_Phosphatas"/>
    <property type="match status" value="1"/>
</dbReference>
<keyword evidence="5 7" id="KW-0378">Hydrolase</keyword>
<comment type="subunit">
    <text evidence="3">Homotetramer.</text>
</comment>
<evidence type="ECO:0000256" key="2">
    <source>
        <dbReference type="ARBA" id="ARBA00005893"/>
    </source>
</evidence>
<dbReference type="InterPro" id="IPR050793">
    <property type="entry name" value="CMP-NeuNAc_synthase"/>
</dbReference>
<dbReference type="Pfam" id="PF08282">
    <property type="entry name" value="Hydrolase_3"/>
    <property type="match status" value="1"/>
</dbReference>
<dbReference type="PIRSF" id="PIRSF006118">
    <property type="entry name" value="KDO8-P_Ptase"/>
    <property type="match status" value="1"/>
</dbReference>
<dbReference type="Gene3D" id="3.40.50.1000">
    <property type="entry name" value="HAD superfamily/HAD-like"/>
    <property type="match status" value="1"/>
</dbReference>
<evidence type="ECO:0000256" key="4">
    <source>
        <dbReference type="ARBA" id="ARBA00022723"/>
    </source>
</evidence>
<dbReference type="PANTHER" id="PTHR21485:SF3">
    <property type="entry name" value="N-ACYLNEURAMINATE CYTIDYLYLTRANSFERASE"/>
    <property type="match status" value="1"/>
</dbReference>
<dbReference type="InterPro" id="IPR036412">
    <property type="entry name" value="HAD-like_sf"/>
</dbReference>
<dbReference type="GO" id="GO:0019143">
    <property type="term" value="F:3-deoxy-manno-octulosonate-8-phosphatase activity"/>
    <property type="evidence" value="ECO:0007669"/>
    <property type="project" value="UniProtKB-EC"/>
</dbReference>
<dbReference type="PANTHER" id="PTHR21485">
    <property type="entry name" value="HAD SUPERFAMILY MEMBERS CMAS AND KDSC"/>
    <property type="match status" value="1"/>
</dbReference>
<dbReference type="SUPFAM" id="SSF56784">
    <property type="entry name" value="HAD-like"/>
    <property type="match status" value="1"/>
</dbReference>
<accession>A0A1W1BZD9</accession>
<proteinExistence type="inferred from homology"/>
<dbReference type="GO" id="GO:0046872">
    <property type="term" value="F:metal ion binding"/>
    <property type="evidence" value="ECO:0007669"/>
    <property type="project" value="UniProtKB-KW"/>
</dbReference>
<comment type="cofactor">
    <cofactor evidence="1">
        <name>Mg(2+)</name>
        <dbReference type="ChEBI" id="CHEBI:18420"/>
    </cofactor>
</comment>
<dbReference type="SFLD" id="SFLDG01138">
    <property type="entry name" value="C1.6.2:_Deoxy-d-mannose-octulo"/>
    <property type="match status" value="1"/>
</dbReference>
<keyword evidence="6" id="KW-0460">Magnesium</keyword>
<name>A0A1W1BZD9_9ZZZZ</name>
<dbReference type="EMBL" id="FPHB01000043">
    <property type="protein sequence ID" value="SFV58876.1"/>
    <property type="molecule type" value="Genomic_DNA"/>
</dbReference>
<sequence>MIKLLVLDVDGCLTDGKIIYASDSLETKAFNVKDGLAIVSWIRLGHQTGRKSSIVKKRADELGIQHLYQGVKDKEKMLRELVGDLSLEMYEVAVIGDDLNDYKMLAIAGRSFTPNDGVSDVQELVETVLSKKGGDAAVREMIDIIIEENDQKEQFLSLWIEE</sequence>
<evidence type="ECO:0000256" key="5">
    <source>
        <dbReference type="ARBA" id="ARBA00022801"/>
    </source>
</evidence>
<evidence type="ECO:0000256" key="3">
    <source>
        <dbReference type="ARBA" id="ARBA00011881"/>
    </source>
</evidence>
<dbReference type="InterPro" id="IPR010023">
    <property type="entry name" value="KdsC_fam"/>
</dbReference>